<dbReference type="PANTHER" id="PTHR43031:SF17">
    <property type="entry name" value="SULFURTRANSFERASE YTWF-RELATED"/>
    <property type="match status" value="1"/>
</dbReference>
<dbReference type="PANTHER" id="PTHR43031">
    <property type="entry name" value="FAD-DEPENDENT OXIDOREDUCTASE"/>
    <property type="match status" value="1"/>
</dbReference>
<evidence type="ECO:0000313" key="2">
    <source>
        <dbReference type="EMBL" id="KIC93313.1"/>
    </source>
</evidence>
<dbReference type="Pfam" id="PF00581">
    <property type="entry name" value="Rhodanese"/>
    <property type="match status" value="1"/>
</dbReference>
<feature type="domain" description="Rhodanese" evidence="1">
    <location>
        <begin position="15"/>
        <end position="101"/>
    </location>
</feature>
<dbReference type="SUPFAM" id="SSF52821">
    <property type="entry name" value="Rhodanese/Cell cycle control phosphatase"/>
    <property type="match status" value="1"/>
</dbReference>
<dbReference type="AlphaFoldDB" id="A0A0C1LCS7"/>
<reference evidence="2 3" key="1">
    <citation type="submission" date="2014-11" db="EMBL/GenBank/DDBJ databases">
        <title>Genome sequence of Flavihumibacter solisilvae 3-3.</title>
        <authorList>
            <person name="Zhou G."/>
            <person name="Li M."/>
            <person name="Wang G."/>
        </authorList>
    </citation>
    <scope>NUCLEOTIDE SEQUENCE [LARGE SCALE GENOMIC DNA]</scope>
    <source>
        <strain evidence="2 3">3-3</strain>
    </source>
</reference>
<dbReference type="OrthoDB" id="9808735at2"/>
<gene>
    <name evidence="2" type="ORF">OI18_18905</name>
</gene>
<sequence length="104" mass="11788">MQNITVEQLKSRIEAGEKLNVIDVREPDEYAAFNIGAQLIPLGKIQAMQIEEIEDLKNDELIIHCRSGKRSMTACLFLETMGFTNTKNLEGGMLAWQEKFGENK</sequence>
<dbReference type="CDD" id="cd00158">
    <property type="entry name" value="RHOD"/>
    <property type="match status" value="1"/>
</dbReference>
<accession>A0A0C1LCS7</accession>
<dbReference type="EMBL" id="JSVC01000021">
    <property type="protein sequence ID" value="KIC93313.1"/>
    <property type="molecule type" value="Genomic_DNA"/>
</dbReference>
<name>A0A0C1LCS7_9BACT</name>
<organism evidence="2 3">
    <name type="scientific">Flavihumibacter solisilvae</name>
    <dbReference type="NCBI Taxonomy" id="1349421"/>
    <lineage>
        <taxon>Bacteria</taxon>
        <taxon>Pseudomonadati</taxon>
        <taxon>Bacteroidota</taxon>
        <taxon>Chitinophagia</taxon>
        <taxon>Chitinophagales</taxon>
        <taxon>Chitinophagaceae</taxon>
        <taxon>Flavihumibacter</taxon>
    </lineage>
</organism>
<dbReference type="SMART" id="SM00450">
    <property type="entry name" value="RHOD"/>
    <property type="match status" value="1"/>
</dbReference>
<keyword evidence="3" id="KW-1185">Reference proteome</keyword>
<protein>
    <submittedName>
        <fullName evidence="2">NADH oxidase</fullName>
    </submittedName>
</protein>
<proteinExistence type="predicted"/>
<dbReference type="RefSeq" id="WP_039142633.1">
    <property type="nucleotide sequence ID" value="NZ_JSVC01000021.1"/>
</dbReference>
<dbReference type="Gene3D" id="3.40.250.10">
    <property type="entry name" value="Rhodanese-like domain"/>
    <property type="match status" value="1"/>
</dbReference>
<evidence type="ECO:0000313" key="3">
    <source>
        <dbReference type="Proteomes" id="UP000031408"/>
    </source>
</evidence>
<comment type="caution">
    <text evidence="2">The sequence shown here is derived from an EMBL/GenBank/DDBJ whole genome shotgun (WGS) entry which is preliminary data.</text>
</comment>
<dbReference type="Proteomes" id="UP000031408">
    <property type="component" value="Unassembled WGS sequence"/>
</dbReference>
<dbReference type="STRING" id="1349421.OI18_18905"/>
<dbReference type="PROSITE" id="PS50206">
    <property type="entry name" value="RHODANESE_3"/>
    <property type="match status" value="1"/>
</dbReference>
<dbReference type="InterPro" id="IPR001763">
    <property type="entry name" value="Rhodanese-like_dom"/>
</dbReference>
<evidence type="ECO:0000259" key="1">
    <source>
        <dbReference type="PROSITE" id="PS50206"/>
    </source>
</evidence>
<dbReference type="InterPro" id="IPR036873">
    <property type="entry name" value="Rhodanese-like_dom_sf"/>
</dbReference>
<dbReference type="InterPro" id="IPR050229">
    <property type="entry name" value="GlpE_sulfurtransferase"/>
</dbReference>